<organism evidence="1 2">
    <name type="scientific">Clostridium cibarium</name>
    <dbReference type="NCBI Taxonomy" id="2762247"/>
    <lineage>
        <taxon>Bacteria</taxon>
        <taxon>Bacillati</taxon>
        <taxon>Bacillota</taxon>
        <taxon>Clostridia</taxon>
        <taxon>Eubacteriales</taxon>
        <taxon>Clostridiaceae</taxon>
        <taxon>Clostridium</taxon>
    </lineage>
</organism>
<gene>
    <name evidence="1" type="ORF">H9661_12120</name>
</gene>
<name>A0ABR8PV85_9CLOT</name>
<protein>
    <submittedName>
        <fullName evidence="1">Uncharacterized protein</fullName>
    </submittedName>
</protein>
<dbReference type="EMBL" id="JACSRA010000019">
    <property type="protein sequence ID" value="MBD7912103.1"/>
    <property type="molecule type" value="Genomic_DNA"/>
</dbReference>
<comment type="caution">
    <text evidence="1">The sequence shown here is derived from an EMBL/GenBank/DDBJ whole genome shotgun (WGS) entry which is preliminary data.</text>
</comment>
<dbReference type="Proteomes" id="UP000627781">
    <property type="component" value="Unassembled WGS sequence"/>
</dbReference>
<reference evidence="1 2" key="1">
    <citation type="submission" date="2020-08" db="EMBL/GenBank/DDBJ databases">
        <title>A Genomic Blueprint of the Chicken Gut Microbiome.</title>
        <authorList>
            <person name="Gilroy R."/>
            <person name="Ravi A."/>
            <person name="Getino M."/>
            <person name="Pursley I."/>
            <person name="Horton D.L."/>
            <person name="Alikhan N.-F."/>
            <person name="Baker D."/>
            <person name="Gharbi K."/>
            <person name="Hall N."/>
            <person name="Watson M."/>
            <person name="Adriaenssens E.M."/>
            <person name="Foster-Nyarko E."/>
            <person name="Jarju S."/>
            <person name="Secka A."/>
            <person name="Antonio M."/>
            <person name="Oren A."/>
            <person name="Chaudhuri R."/>
            <person name="La Ragione R.M."/>
            <person name="Hildebrand F."/>
            <person name="Pallen M.J."/>
        </authorList>
    </citation>
    <scope>NUCLEOTIDE SEQUENCE [LARGE SCALE GENOMIC DNA]</scope>
    <source>
        <strain evidence="1 2">Sa3CVN1</strain>
    </source>
</reference>
<keyword evidence="2" id="KW-1185">Reference proteome</keyword>
<proteinExistence type="predicted"/>
<accession>A0ABR8PV85</accession>
<sequence>MISLWRIDTNKKEFMDKKRYLITNSESNEMSDFMSAGKGYDIFATVVLTTLIL</sequence>
<evidence type="ECO:0000313" key="2">
    <source>
        <dbReference type="Proteomes" id="UP000627781"/>
    </source>
</evidence>
<evidence type="ECO:0000313" key="1">
    <source>
        <dbReference type="EMBL" id="MBD7912103.1"/>
    </source>
</evidence>